<evidence type="ECO:0000256" key="3">
    <source>
        <dbReference type="ARBA" id="ARBA00006483"/>
    </source>
</evidence>
<reference evidence="8" key="1">
    <citation type="submission" date="2020-01" db="EMBL/GenBank/DDBJ databases">
        <title>Genome sequence of Kobresia littledalei, the first chromosome-level genome in the family Cyperaceae.</title>
        <authorList>
            <person name="Qu G."/>
        </authorList>
    </citation>
    <scope>NUCLEOTIDE SEQUENCE</scope>
    <source>
        <strain evidence="8">C.B.Clarke</strain>
        <tissue evidence="8">Leaf</tissue>
    </source>
</reference>
<dbReference type="Pfam" id="PF03208">
    <property type="entry name" value="PRA1"/>
    <property type="match status" value="2"/>
</dbReference>
<dbReference type="GO" id="GO:0005794">
    <property type="term" value="C:Golgi apparatus"/>
    <property type="evidence" value="ECO:0007669"/>
    <property type="project" value="TreeGrafter"/>
</dbReference>
<dbReference type="OrthoDB" id="63113at2759"/>
<dbReference type="PANTHER" id="PTHR19317">
    <property type="entry name" value="PRENYLATED RAB ACCEPTOR 1-RELATED"/>
    <property type="match status" value="1"/>
</dbReference>
<comment type="subcellular location">
    <subcellularLocation>
        <location evidence="2 7">Membrane</location>
        <topology evidence="2 7">Multi-pass membrane protein</topology>
    </subcellularLocation>
</comment>
<evidence type="ECO:0000256" key="2">
    <source>
        <dbReference type="ARBA" id="ARBA00004141"/>
    </source>
</evidence>
<keyword evidence="6" id="KW-0472">Membrane</keyword>
<evidence type="ECO:0000313" key="9">
    <source>
        <dbReference type="Proteomes" id="UP000623129"/>
    </source>
</evidence>
<dbReference type="GO" id="GO:0016020">
    <property type="term" value="C:membrane"/>
    <property type="evidence" value="ECO:0007669"/>
    <property type="project" value="UniProtKB-SubCell"/>
</dbReference>
<proteinExistence type="inferred from homology"/>
<keyword evidence="7" id="KW-0813">Transport</keyword>
<gene>
    <name evidence="8" type="ORF">FCM35_KLT12889</name>
</gene>
<dbReference type="GO" id="GO:0005783">
    <property type="term" value="C:endoplasmic reticulum"/>
    <property type="evidence" value="ECO:0007669"/>
    <property type="project" value="TreeGrafter"/>
</dbReference>
<dbReference type="GO" id="GO:0016192">
    <property type="term" value="P:vesicle-mediated transport"/>
    <property type="evidence" value="ECO:0007669"/>
    <property type="project" value="TreeGrafter"/>
</dbReference>
<dbReference type="InterPro" id="IPR004895">
    <property type="entry name" value="Prenylated_rab_accept_PRA1"/>
</dbReference>
<keyword evidence="9" id="KW-1185">Reference proteome</keyword>
<evidence type="ECO:0000256" key="6">
    <source>
        <dbReference type="ARBA" id="ARBA00023136"/>
    </source>
</evidence>
<name>A0A833QAR8_9POAL</name>
<evidence type="ECO:0000256" key="7">
    <source>
        <dbReference type="RuleBase" id="RU363107"/>
    </source>
</evidence>
<comment type="function">
    <text evidence="1 7">May be involved in both secretory and endocytic intracellular trafficking in the endosomal/prevacuolar compartments.</text>
</comment>
<keyword evidence="5" id="KW-1133">Transmembrane helix</keyword>
<comment type="caution">
    <text evidence="8">The sequence shown here is derived from an EMBL/GenBank/DDBJ whole genome shotgun (WGS) entry which is preliminary data.</text>
</comment>
<dbReference type="Proteomes" id="UP000623129">
    <property type="component" value="Unassembled WGS sequence"/>
</dbReference>
<accession>A0A833QAR8</accession>
<protein>
    <recommendedName>
        <fullName evidence="7">PRA1 family protein</fullName>
    </recommendedName>
</protein>
<comment type="similarity">
    <text evidence="3 7">Belongs to the PRA1 family.</text>
</comment>
<evidence type="ECO:0000313" key="8">
    <source>
        <dbReference type="EMBL" id="KAF3322900.1"/>
    </source>
</evidence>
<evidence type="ECO:0000256" key="1">
    <source>
        <dbReference type="ARBA" id="ARBA00002501"/>
    </source>
</evidence>
<dbReference type="EMBL" id="SWLB01000024">
    <property type="protein sequence ID" value="KAF3322900.1"/>
    <property type="molecule type" value="Genomic_DNA"/>
</dbReference>
<dbReference type="AlphaFoldDB" id="A0A833QAR8"/>
<sequence>MRNVTPNPTTTASYGTIRAAPPPAPAVYVANAPPPSSSPPFYGAAVPPSSPAVAAWDTYSYTTYPATTSYIKVATADPSPSLAAVRPAVATGTPAPELEPSPVVRISDLVSKFKEQGHALISARRPWQELFHPPSFSRPANIGDAINRIRRNATYFPCKLHPDNPWCSSDRTAPLVILGRTIDDGSVLMWLTVATVVSLMFTSVGWNVIGSTAVGVAVVGVHAAFRSTDDLFLSEQEAAGGGLINPTMAQFAQVL</sequence>
<evidence type="ECO:0000256" key="4">
    <source>
        <dbReference type="ARBA" id="ARBA00022692"/>
    </source>
</evidence>
<evidence type="ECO:0000256" key="5">
    <source>
        <dbReference type="ARBA" id="ARBA00022989"/>
    </source>
</evidence>
<dbReference type="PANTHER" id="PTHR19317:SF58">
    <property type="entry name" value="OS03G0741600 PROTEIN"/>
    <property type="match status" value="1"/>
</dbReference>
<organism evidence="8 9">
    <name type="scientific">Carex littledalei</name>
    <dbReference type="NCBI Taxonomy" id="544730"/>
    <lineage>
        <taxon>Eukaryota</taxon>
        <taxon>Viridiplantae</taxon>
        <taxon>Streptophyta</taxon>
        <taxon>Embryophyta</taxon>
        <taxon>Tracheophyta</taxon>
        <taxon>Spermatophyta</taxon>
        <taxon>Magnoliopsida</taxon>
        <taxon>Liliopsida</taxon>
        <taxon>Poales</taxon>
        <taxon>Cyperaceae</taxon>
        <taxon>Cyperoideae</taxon>
        <taxon>Cariceae</taxon>
        <taxon>Carex</taxon>
        <taxon>Carex subgen. Euthyceras</taxon>
    </lineage>
</organism>
<keyword evidence="4" id="KW-0812">Transmembrane</keyword>